<dbReference type="FunFam" id="3.30.565.10:FF:000006">
    <property type="entry name" value="Sensor histidine kinase WalK"/>
    <property type="match status" value="1"/>
</dbReference>
<evidence type="ECO:0000256" key="2">
    <source>
        <dbReference type="ARBA" id="ARBA00004370"/>
    </source>
</evidence>
<dbReference type="InterPro" id="IPR013727">
    <property type="entry name" value="2CSK_N"/>
</dbReference>
<dbReference type="KEGG" id="kbs:EPA93_35270"/>
<feature type="domain" description="HAMP" evidence="13">
    <location>
        <begin position="236"/>
        <end position="289"/>
    </location>
</feature>
<name>A0A4P6JYQ5_KTERU</name>
<dbReference type="PROSITE" id="PS50885">
    <property type="entry name" value="HAMP"/>
    <property type="match status" value="1"/>
</dbReference>
<dbReference type="Pfam" id="PF00512">
    <property type="entry name" value="HisKA"/>
    <property type="match status" value="1"/>
</dbReference>
<keyword evidence="15" id="KW-1185">Reference proteome</keyword>
<dbReference type="InterPro" id="IPR004358">
    <property type="entry name" value="Sig_transdc_His_kin-like_C"/>
</dbReference>
<keyword evidence="8 11" id="KW-1133">Transmembrane helix</keyword>
<protein>
    <recommendedName>
        <fullName evidence="3">histidine kinase</fullName>
        <ecNumber evidence="3">2.7.13.3</ecNumber>
    </recommendedName>
</protein>
<reference evidence="14 15" key="1">
    <citation type="submission" date="2019-01" db="EMBL/GenBank/DDBJ databases">
        <title>Ktedonosporobacter rubrisoli SCAWS-G2.</title>
        <authorList>
            <person name="Huang Y."/>
            <person name="Yan B."/>
        </authorList>
    </citation>
    <scope>NUCLEOTIDE SEQUENCE [LARGE SCALE GENOMIC DNA]</scope>
    <source>
        <strain evidence="14 15">SCAWS-G2</strain>
    </source>
</reference>
<evidence type="ECO:0000313" key="14">
    <source>
        <dbReference type="EMBL" id="QBD80948.1"/>
    </source>
</evidence>
<dbReference type="Proteomes" id="UP000290365">
    <property type="component" value="Chromosome"/>
</dbReference>
<dbReference type="InterPro" id="IPR003594">
    <property type="entry name" value="HATPase_dom"/>
</dbReference>
<dbReference type="AlphaFoldDB" id="A0A4P6JYQ5"/>
<dbReference type="FunFam" id="1.10.287.130:FF:000001">
    <property type="entry name" value="Two-component sensor histidine kinase"/>
    <property type="match status" value="1"/>
</dbReference>
<keyword evidence="5" id="KW-0808">Transferase</keyword>
<dbReference type="PANTHER" id="PTHR45436:SF5">
    <property type="entry name" value="SENSOR HISTIDINE KINASE TRCS"/>
    <property type="match status" value="1"/>
</dbReference>
<dbReference type="OrthoDB" id="9786919at2"/>
<evidence type="ECO:0000259" key="12">
    <source>
        <dbReference type="PROSITE" id="PS50109"/>
    </source>
</evidence>
<dbReference type="Gene3D" id="1.10.287.130">
    <property type="match status" value="1"/>
</dbReference>
<dbReference type="SMART" id="SM00304">
    <property type="entry name" value="HAMP"/>
    <property type="match status" value="1"/>
</dbReference>
<dbReference type="CDD" id="cd00082">
    <property type="entry name" value="HisKA"/>
    <property type="match status" value="1"/>
</dbReference>
<dbReference type="CDD" id="cd00075">
    <property type="entry name" value="HATPase"/>
    <property type="match status" value="1"/>
</dbReference>
<comment type="subcellular location">
    <subcellularLocation>
        <location evidence="2">Membrane</location>
    </subcellularLocation>
</comment>
<dbReference type="Pfam" id="PF08521">
    <property type="entry name" value="2CSK_N"/>
    <property type="match status" value="1"/>
</dbReference>
<dbReference type="SMART" id="SM00388">
    <property type="entry name" value="HisKA"/>
    <property type="match status" value="1"/>
</dbReference>
<dbReference type="EMBL" id="CP035758">
    <property type="protein sequence ID" value="QBD80948.1"/>
    <property type="molecule type" value="Genomic_DNA"/>
</dbReference>
<proteinExistence type="predicted"/>
<evidence type="ECO:0000256" key="3">
    <source>
        <dbReference type="ARBA" id="ARBA00012438"/>
    </source>
</evidence>
<dbReference type="InterPro" id="IPR003660">
    <property type="entry name" value="HAMP_dom"/>
</dbReference>
<organism evidence="14 15">
    <name type="scientific">Ktedonosporobacter rubrisoli</name>
    <dbReference type="NCBI Taxonomy" id="2509675"/>
    <lineage>
        <taxon>Bacteria</taxon>
        <taxon>Bacillati</taxon>
        <taxon>Chloroflexota</taxon>
        <taxon>Ktedonobacteria</taxon>
        <taxon>Ktedonobacterales</taxon>
        <taxon>Ktedonosporobacteraceae</taxon>
        <taxon>Ktedonosporobacter</taxon>
    </lineage>
</organism>
<dbReference type="InterPro" id="IPR050428">
    <property type="entry name" value="TCS_sensor_his_kinase"/>
</dbReference>
<dbReference type="PRINTS" id="PR00344">
    <property type="entry name" value="BCTRLSENSOR"/>
</dbReference>
<dbReference type="Gene3D" id="6.10.340.10">
    <property type="match status" value="1"/>
</dbReference>
<feature type="transmembrane region" description="Helical" evidence="11">
    <location>
        <begin position="48"/>
        <end position="67"/>
    </location>
</feature>
<dbReference type="EC" id="2.7.13.3" evidence="3"/>
<feature type="transmembrane region" description="Helical" evidence="11">
    <location>
        <begin position="213"/>
        <end position="234"/>
    </location>
</feature>
<dbReference type="SUPFAM" id="SSF47384">
    <property type="entry name" value="Homodimeric domain of signal transducing histidine kinase"/>
    <property type="match status" value="1"/>
</dbReference>
<evidence type="ECO:0000256" key="7">
    <source>
        <dbReference type="ARBA" id="ARBA00022777"/>
    </source>
</evidence>
<evidence type="ECO:0000256" key="6">
    <source>
        <dbReference type="ARBA" id="ARBA00022692"/>
    </source>
</evidence>
<keyword evidence="6 11" id="KW-0812">Transmembrane</keyword>
<evidence type="ECO:0000256" key="8">
    <source>
        <dbReference type="ARBA" id="ARBA00022989"/>
    </source>
</evidence>
<keyword evidence="4" id="KW-0597">Phosphoprotein</keyword>
<evidence type="ECO:0000256" key="1">
    <source>
        <dbReference type="ARBA" id="ARBA00000085"/>
    </source>
</evidence>
<dbReference type="InterPro" id="IPR005467">
    <property type="entry name" value="His_kinase_dom"/>
</dbReference>
<feature type="domain" description="Histidine kinase" evidence="12">
    <location>
        <begin position="297"/>
        <end position="514"/>
    </location>
</feature>
<dbReference type="RefSeq" id="WP_129892010.1">
    <property type="nucleotide sequence ID" value="NZ_CP035758.1"/>
</dbReference>
<dbReference type="InterPro" id="IPR036890">
    <property type="entry name" value="HATPase_C_sf"/>
</dbReference>
<keyword evidence="7" id="KW-0418">Kinase</keyword>
<dbReference type="PANTHER" id="PTHR45436">
    <property type="entry name" value="SENSOR HISTIDINE KINASE YKOH"/>
    <property type="match status" value="1"/>
</dbReference>
<keyword evidence="9" id="KW-0902">Two-component regulatory system</keyword>
<evidence type="ECO:0000259" key="13">
    <source>
        <dbReference type="PROSITE" id="PS50885"/>
    </source>
</evidence>
<evidence type="ECO:0000256" key="10">
    <source>
        <dbReference type="ARBA" id="ARBA00023136"/>
    </source>
</evidence>
<dbReference type="SUPFAM" id="SSF55874">
    <property type="entry name" value="ATPase domain of HSP90 chaperone/DNA topoisomerase II/histidine kinase"/>
    <property type="match status" value="1"/>
</dbReference>
<dbReference type="SMART" id="SM00387">
    <property type="entry name" value="HATPase_c"/>
    <property type="match status" value="1"/>
</dbReference>
<evidence type="ECO:0000256" key="11">
    <source>
        <dbReference type="SAM" id="Phobius"/>
    </source>
</evidence>
<dbReference type="GO" id="GO:0005886">
    <property type="term" value="C:plasma membrane"/>
    <property type="evidence" value="ECO:0007669"/>
    <property type="project" value="TreeGrafter"/>
</dbReference>
<dbReference type="SUPFAM" id="SSF158472">
    <property type="entry name" value="HAMP domain-like"/>
    <property type="match status" value="1"/>
</dbReference>
<dbReference type="Gene3D" id="3.30.565.10">
    <property type="entry name" value="Histidine kinase-like ATPase, C-terminal domain"/>
    <property type="match status" value="1"/>
</dbReference>
<evidence type="ECO:0000256" key="5">
    <source>
        <dbReference type="ARBA" id="ARBA00022679"/>
    </source>
</evidence>
<dbReference type="GO" id="GO:0000155">
    <property type="term" value="F:phosphorelay sensor kinase activity"/>
    <property type="evidence" value="ECO:0007669"/>
    <property type="project" value="InterPro"/>
</dbReference>
<evidence type="ECO:0000256" key="4">
    <source>
        <dbReference type="ARBA" id="ARBA00022553"/>
    </source>
</evidence>
<gene>
    <name evidence="14" type="ORF">EPA93_35270</name>
</gene>
<sequence>MKMQPPYLKSLHLYMLRLWQGCLASEAARSIRELRDRFWPLGIRLQLTCWYTGVLAIIILCSGAVAYKHLDTSLESTADTALNLRIQQIANEVSYRNGHIRFDESIGDIPRLSSTASPSSGIAVDVDASSIVRILDSKGRVLRATPAFQRLSLPEESLAQPLSGQPWKGTVKTSSDQEIRIASQALTRHGKPYAIVQVGESLKQLHAVLHQEVVLFVLLTPEVLMMCALIGSWLSMRAFAPIHKLAATARRIGEGDLQQRVPVPQPRDEVQFLAMTLNDMIERLDAAFKRQQRFVSDASHELRTPVAAIRSKTDVALLQDLSPREYVGVLQGINTEAERLSRLINDLLVLARADEGRTLLAQEPVQLDFLVKTVAANAEELAQERGITVEVQTPQPVTICGDEARLIQVVMNLLDNALIYTQAGGHVTLKVEQDEAAARIIVSDTGQGIAPEHLPYIFERFYRADPAHQHHEGGSSGLGLAIVDWVVRAHNGSVSVKSQPGLGSTFIVNLPRGTK</sequence>
<evidence type="ECO:0000313" key="15">
    <source>
        <dbReference type="Proteomes" id="UP000290365"/>
    </source>
</evidence>
<evidence type="ECO:0000256" key="9">
    <source>
        <dbReference type="ARBA" id="ARBA00023012"/>
    </source>
</evidence>
<dbReference type="InterPro" id="IPR036097">
    <property type="entry name" value="HisK_dim/P_sf"/>
</dbReference>
<accession>A0A4P6JYQ5</accession>
<dbReference type="InterPro" id="IPR003661">
    <property type="entry name" value="HisK_dim/P_dom"/>
</dbReference>
<dbReference type="PROSITE" id="PS50109">
    <property type="entry name" value="HIS_KIN"/>
    <property type="match status" value="1"/>
</dbReference>
<keyword evidence="10 11" id="KW-0472">Membrane</keyword>
<dbReference type="Pfam" id="PF00672">
    <property type="entry name" value="HAMP"/>
    <property type="match status" value="1"/>
</dbReference>
<dbReference type="Pfam" id="PF02518">
    <property type="entry name" value="HATPase_c"/>
    <property type="match status" value="1"/>
</dbReference>
<dbReference type="CDD" id="cd06225">
    <property type="entry name" value="HAMP"/>
    <property type="match status" value="1"/>
</dbReference>
<comment type="catalytic activity">
    <reaction evidence="1">
        <text>ATP + protein L-histidine = ADP + protein N-phospho-L-histidine.</text>
        <dbReference type="EC" id="2.7.13.3"/>
    </reaction>
</comment>